<evidence type="ECO:0000256" key="1">
    <source>
        <dbReference type="ARBA" id="ARBA00003469"/>
    </source>
</evidence>
<dbReference type="AlphaFoldDB" id="A0A2M8J7K7"/>
<reference evidence="13 14" key="1">
    <citation type="journal article" date="2018" name="Int. J. Syst. Evol. Microbiol.">
        <title>Pseudooceanicola lipolyticus sp. nov., a marine alphaproteobacterium, reclassification of Oceanicola flagellatus as Pseudooceanicola flagellatus comb. nov. and emended description of the genus Pseudooceanicola.</title>
        <authorList>
            <person name="Huang M.-M."/>
            <person name="Guo L.-L."/>
            <person name="Wu Y.-H."/>
            <person name="Lai Q.-L."/>
            <person name="Shao Z.-Z."/>
            <person name="Wang C.-S."/>
            <person name="Wu M."/>
            <person name="Xu X.-W."/>
        </authorList>
    </citation>
    <scope>NUCLEOTIDE SEQUENCE [LARGE SCALE GENOMIC DNA]</scope>
    <source>
        <strain evidence="13 14">157</strain>
    </source>
</reference>
<evidence type="ECO:0000313" key="14">
    <source>
        <dbReference type="Proteomes" id="UP000231553"/>
    </source>
</evidence>
<dbReference type="Gene3D" id="3.40.190.10">
    <property type="entry name" value="Periplasmic binding protein-like II"/>
    <property type="match status" value="2"/>
</dbReference>
<dbReference type="OrthoDB" id="5372616at2"/>
<organism evidence="13 14">
    <name type="scientific">Pseudooceanicola lipolyticus</name>
    <dbReference type="NCBI Taxonomy" id="2029104"/>
    <lineage>
        <taxon>Bacteria</taxon>
        <taxon>Pseudomonadati</taxon>
        <taxon>Pseudomonadota</taxon>
        <taxon>Alphaproteobacteria</taxon>
        <taxon>Rhodobacterales</taxon>
        <taxon>Paracoccaceae</taxon>
        <taxon>Pseudooceanicola</taxon>
    </lineage>
</organism>
<dbReference type="GO" id="GO:0046872">
    <property type="term" value="F:metal ion binding"/>
    <property type="evidence" value="ECO:0007669"/>
    <property type="project" value="UniProtKB-KW"/>
</dbReference>
<sequence length="354" mass="38589">MPRCPPIHEDRGTTPADLTQQERTMMKKTLIYGLALAAAPLVVQADSMRLEWVMQGQFAGPIMALENGWYDEAGIEMELRPAGPDIKPAVMVATEVDTYGIGHPNQIISARANGVPLVMVSQWGQKAASTYIARKDAGIEQLEDIAGRSVGLWFGGDEHEFLAMLNNAGIAQSDVDVVSQGYDIISWLNGDYEVMQVTRYNELQLVYDNGFAPEDLVFFEPGDYDAALISGGLFTTEEQIAEHPEAVQHAVNASLRGWQAAFADPAAAAEIMVKYNSELDVEFQTRQIEAMKDIACAGPTLDGKFGSTDPADYETAQTILLGAKLIDSEIDLSQAFTNQFVDAAPAEFREIACN</sequence>
<evidence type="ECO:0000259" key="12">
    <source>
        <dbReference type="Pfam" id="PF09084"/>
    </source>
</evidence>
<dbReference type="InterPro" id="IPR015168">
    <property type="entry name" value="SsuA/THI5"/>
</dbReference>
<feature type="domain" description="SsuA/THI5-like" evidence="12">
    <location>
        <begin position="57"/>
        <end position="268"/>
    </location>
</feature>
<dbReference type="Pfam" id="PF09084">
    <property type="entry name" value="NMT1"/>
    <property type="match status" value="1"/>
</dbReference>
<keyword evidence="7" id="KW-0663">Pyridoxal phosphate</keyword>
<comment type="function">
    <text evidence="1">Responsible for the formation of the pyrimidine heterocycle in the thiamine biosynthesis pathway. Catalyzes the formation of hydroxymethylpyrimidine phosphate (HMP-P) from histidine and pyridoxal phosphate (PLP). The protein uses PLP and the active site histidine to form HMP-P, generating an inactive enzyme. The enzyme can only undergo a single turnover, which suggests it is a suicide enzyme.</text>
</comment>
<evidence type="ECO:0000256" key="7">
    <source>
        <dbReference type="ARBA" id="ARBA00022898"/>
    </source>
</evidence>
<evidence type="ECO:0000256" key="8">
    <source>
        <dbReference type="ARBA" id="ARBA00022977"/>
    </source>
</evidence>
<evidence type="ECO:0000256" key="4">
    <source>
        <dbReference type="ARBA" id="ARBA00011738"/>
    </source>
</evidence>
<keyword evidence="14" id="KW-1185">Reference proteome</keyword>
<keyword evidence="5" id="KW-0808">Transferase</keyword>
<gene>
    <name evidence="13" type="ORF">CVM52_01155</name>
</gene>
<keyword evidence="9" id="KW-0408">Iron</keyword>
<evidence type="ECO:0000256" key="3">
    <source>
        <dbReference type="ARBA" id="ARBA00009406"/>
    </source>
</evidence>
<dbReference type="GO" id="GO:0016740">
    <property type="term" value="F:transferase activity"/>
    <property type="evidence" value="ECO:0007669"/>
    <property type="project" value="UniProtKB-KW"/>
</dbReference>
<comment type="pathway">
    <text evidence="2">Cofactor biosynthesis; thiamine diphosphate biosynthesis.</text>
</comment>
<dbReference type="EMBL" id="PGTB01000001">
    <property type="protein sequence ID" value="PJE38763.1"/>
    <property type="molecule type" value="Genomic_DNA"/>
</dbReference>
<evidence type="ECO:0000256" key="6">
    <source>
        <dbReference type="ARBA" id="ARBA00022723"/>
    </source>
</evidence>
<accession>A0A2M8J7K7</accession>
<evidence type="ECO:0000256" key="10">
    <source>
        <dbReference type="ARBA" id="ARBA00033171"/>
    </source>
</evidence>
<dbReference type="PANTHER" id="PTHR31528">
    <property type="entry name" value="4-AMINO-5-HYDROXYMETHYL-2-METHYLPYRIMIDINE PHOSPHATE SYNTHASE THI11-RELATED"/>
    <property type="match status" value="1"/>
</dbReference>
<dbReference type="GO" id="GO:0009228">
    <property type="term" value="P:thiamine biosynthetic process"/>
    <property type="evidence" value="ECO:0007669"/>
    <property type="project" value="UniProtKB-KW"/>
</dbReference>
<evidence type="ECO:0000313" key="13">
    <source>
        <dbReference type="EMBL" id="PJE38763.1"/>
    </source>
</evidence>
<dbReference type="Proteomes" id="UP000231553">
    <property type="component" value="Unassembled WGS sequence"/>
</dbReference>
<dbReference type="SUPFAM" id="SSF53850">
    <property type="entry name" value="Periplasmic binding protein-like II"/>
    <property type="match status" value="1"/>
</dbReference>
<keyword evidence="6" id="KW-0479">Metal-binding</keyword>
<comment type="catalytic activity">
    <reaction evidence="11">
        <text>N(6)-(pyridoxal phosphate)-L-lysyl-[4-amino-5-hydroxymethyl-2-methylpyrimidine phosphate synthase] + L-histidyl-[4-amino-5-hydroxymethyl-2-methylpyrimidine phosphate synthase] + 2 Fe(3+) + 4 H2O = L-lysyl-[4-amino-5-hydroxymethyl-2-methylpyrimidine phosphate synthase] + (2S)-2-amino-5-hydroxy-4-oxopentanoyl-[4-amino-5-hydroxymethyl-2-methylpyrimidine phosphate synthase] + 4-amino-2-methyl-5-(phosphooxymethyl)pyrimidine + 3-oxopropanoate + 2 Fe(2+) + 2 H(+)</text>
        <dbReference type="Rhea" id="RHEA:65756"/>
        <dbReference type="Rhea" id="RHEA-COMP:16892"/>
        <dbReference type="Rhea" id="RHEA-COMP:16893"/>
        <dbReference type="Rhea" id="RHEA-COMP:16894"/>
        <dbReference type="Rhea" id="RHEA-COMP:16895"/>
        <dbReference type="ChEBI" id="CHEBI:15377"/>
        <dbReference type="ChEBI" id="CHEBI:15378"/>
        <dbReference type="ChEBI" id="CHEBI:29033"/>
        <dbReference type="ChEBI" id="CHEBI:29034"/>
        <dbReference type="ChEBI" id="CHEBI:29969"/>
        <dbReference type="ChEBI" id="CHEBI:29979"/>
        <dbReference type="ChEBI" id="CHEBI:33190"/>
        <dbReference type="ChEBI" id="CHEBI:58354"/>
        <dbReference type="ChEBI" id="CHEBI:143915"/>
        <dbReference type="ChEBI" id="CHEBI:157692"/>
    </reaction>
    <physiologicalReaction direction="left-to-right" evidence="11">
        <dbReference type="Rhea" id="RHEA:65757"/>
    </physiologicalReaction>
</comment>
<dbReference type="PANTHER" id="PTHR31528:SF1">
    <property type="entry name" value="4-AMINO-5-HYDROXYMETHYL-2-METHYLPYRIMIDINE PHOSPHATE SYNTHASE THI11-RELATED"/>
    <property type="match status" value="1"/>
</dbReference>
<comment type="caution">
    <text evidence="13">The sequence shown here is derived from an EMBL/GenBank/DDBJ whole genome shotgun (WGS) entry which is preliminary data.</text>
</comment>
<keyword evidence="8" id="KW-0784">Thiamine biosynthesis</keyword>
<evidence type="ECO:0000256" key="11">
    <source>
        <dbReference type="ARBA" id="ARBA00048179"/>
    </source>
</evidence>
<protein>
    <recommendedName>
        <fullName evidence="10">Thiamine pyrimidine synthase</fullName>
    </recommendedName>
</protein>
<comment type="similarity">
    <text evidence="3">Belongs to the NMT1/THI5 family.</text>
</comment>
<dbReference type="InterPro" id="IPR027939">
    <property type="entry name" value="NMT1/THI5"/>
</dbReference>
<evidence type="ECO:0000256" key="2">
    <source>
        <dbReference type="ARBA" id="ARBA00004948"/>
    </source>
</evidence>
<comment type="subunit">
    <text evidence="4">Homodimer.</text>
</comment>
<evidence type="ECO:0000256" key="9">
    <source>
        <dbReference type="ARBA" id="ARBA00023004"/>
    </source>
</evidence>
<proteinExistence type="inferred from homology"/>
<evidence type="ECO:0000256" key="5">
    <source>
        <dbReference type="ARBA" id="ARBA00022679"/>
    </source>
</evidence>
<name>A0A2M8J7K7_9RHOB</name>